<evidence type="ECO:0000313" key="13">
    <source>
        <dbReference type="Proteomes" id="UP000692954"/>
    </source>
</evidence>
<dbReference type="PROSITE" id="PS50011">
    <property type="entry name" value="PROTEIN_KINASE_DOM"/>
    <property type="match status" value="1"/>
</dbReference>
<evidence type="ECO:0000256" key="6">
    <source>
        <dbReference type="PIRSR" id="PIRSR630616-1"/>
    </source>
</evidence>
<accession>A0A8S1Q3T3</accession>
<dbReference type="AlphaFoldDB" id="A0A8S1Q3T3"/>
<reference evidence="12" key="1">
    <citation type="submission" date="2021-01" db="EMBL/GenBank/DDBJ databases">
        <authorList>
            <consortium name="Genoscope - CEA"/>
            <person name="William W."/>
        </authorList>
    </citation>
    <scope>NUCLEOTIDE SEQUENCE</scope>
</reference>
<comment type="similarity">
    <text evidence="10">Belongs to the protein kinase superfamily.</text>
</comment>
<evidence type="ECO:0000256" key="10">
    <source>
        <dbReference type="RuleBase" id="RU000304"/>
    </source>
</evidence>
<keyword evidence="3 7" id="KW-0547">Nucleotide-binding</keyword>
<proteinExistence type="inferred from homology"/>
<evidence type="ECO:0000256" key="9">
    <source>
        <dbReference type="PROSITE-ProRule" id="PRU10141"/>
    </source>
</evidence>
<feature type="binding site" evidence="7 9">
    <location>
        <position position="39"/>
    </location>
    <ligand>
        <name>ATP</name>
        <dbReference type="ChEBI" id="CHEBI:30616"/>
    </ligand>
</feature>
<evidence type="ECO:0000256" key="5">
    <source>
        <dbReference type="ARBA" id="ARBA00022840"/>
    </source>
</evidence>
<dbReference type="GO" id="GO:0005524">
    <property type="term" value="F:ATP binding"/>
    <property type="evidence" value="ECO:0007669"/>
    <property type="project" value="UniProtKB-UniRule"/>
</dbReference>
<sequence>MIISGPSQLYQSIKLLGSGSFGSVYLVKELNTKQEYACKIISKLHISKYDALQLIQNEIRIHASCNHQNIVKLYSYWEDCTNIYILLEYCSKGHLVDPKTPFNDDDVFQVFHQILSGVNYLHQNNIIHRDLKFENILIHEDGTLKLCDFGWAIKVEQLPVPNVMCGTTDYMPPEVVSKSPLDFKLDTWSLGVLLYVLLYGQFPFLGNNQEQLIRNILFEQLIIPNRNDTNEDLINLIQALLIKNSQFRPSIEQIYLCKWMKFNMKLHNIFNHYENEQLKLRVKQKNITLKVVHNTQYYTPNKKMVCSHYIESKNDLDHNPTQFGKTHNSQNQKKF</sequence>
<evidence type="ECO:0000256" key="4">
    <source>
        <dbReference type="ARBA" id="ARBA00022777"/>
    </source>
</evidence>
<gene>
    <name evidence="12" type="ORF">PSON_ATCC_30995.1.T0930175</name>
</gene>
<feature type="cross-link" description="Glycyl lysine isopeptide (Lys-Gly) (interchain with G-Cter in SUMO2)" evidence="8">
    <location>
        <position position="132"/>
    </location>
</feature>
<keyword evidence="2" id="KW-0808">Transferase</keyword>
<evidence type="ECO:0000259" key="11">
    <source>
        <dbReference type="PROSITE" id="PS50011"/>
    </source>
</evidence>
<dbReference type="FunFam" id="1.10.510.10:FF:001436">
    <property type="entry name" value="Uncharacterized protein"/>
    <property type="match status" value="1"/>
</dbReference>
<keyword evidence="4" id="KW-0418">Kinase</keyword>
<feature type="active site" description="Proton acceptor" evidence="6">
    <location>
        <position position="130"/>
    </location>
</feature>
<feature type="binding site" evidence="7">
    <location>
        <position position="148"/>
    </location>
    <ligand>
        <name>ATP</name>
        <dbReference type="ChEBI" id="CHEBI:30616"/>
    </ligand>
</feature>
<name>A0A8S1Q3T3_9CILI</name>
<dbReference type="PROSITE" id="PS00108">
    <property type="entry name" value="PROTEIN_KINASE_ST"/>
    <property type="match status" value="1"/>
</dbReference>
<dbReference type="PANTHER" id="PTHR24350">
    <property type="entry name" value="SERINE/THREONINE-PROTEIN KINASE IAL-RELATED"/>
    <property type="match status" value="1"/>
</dbReference>
<evidence type="ECO:0000256" key="1">
    <source>
        <dbReference type="ARBA" id="ARBA00022527"/>
    </source>
</evidence>
<comment type="caution">
    <text evidence="12">The sequence shown here is derived from an EMBL/GenBank/DDBJ whole genome shotgun (WGS) entry which is preliminary data.</text>
</comment>
<dbReference type="FunFam" id="3.30.200.20:FF:000042">
    <property type="entry name" value="Aurora kinase A"/>
    <property type="match status" value="1"/>
</dbReference>
<feature type="domain" description="Protein kinase" evidence="11">
    <location>
        <begin position="10"/>
        <end position="270"/>
    </location>
</feature>
<feature type="binding site" evidence="7">
    <location>
        <begin position="134"/>
        <end position="135"/>
    </location>
    <ligand>
        <name>ATP</name>
        <dbReference type="ChEBI" id="CHEBI:30616"/>
    </ligand>
</feature>
<dbReference type="InterPro" id="IPR000719">
    <property type="entry name" value="Prot_kinase_dom"/>
</dbReference>
<dbReference type="EMBL" id="CAJJDN010000093">
    <property type="protein sequence ID" value="CAD8109439.1"/>
    <property type="molecule type" value="Genomic_DNA"/>
</dbReference>
<evidence type="ECO:0000313" key="12">
    <source>
        <dbReference type="EMBL" id="CAD8109439.1"/>
    </source>
</evidence>
<evidence type="ECO:0000256" key="3">
    <source>
        <dbReference type="ARBA" id="ARBA00022741"/>
    </source>
</evidence>
<dbReference type="InterPro" id="IPR017441">
    <property type="entry name" value="Protein_kinase_ATP_BS"/>
</dbReference>
<keyword evidence="1 10" id="KW-0723">Serine/threonine-protein kinase</keyword>
<dbReference type="GO" id="GO:0004674">
    <property type="term" value="F:protein serine/threonine kinase activity"/>
    <property type="evidence" value="ECO:0007669"/>
    <property type="project" value="UniProtKB-KW"/>
</dbReference>
<dbReference type="Pfam" id="PF00069">
    <property type="entry name" value="Pkinase"/>
    <property type="match status" value="1"/>
</dbReference>
<dbReference type="OrthoDB" id="411245at2759"/>
<dbReference type="InterPro" id="IPR030616">
    <property type="entry name" value="Aur-like"/>
</dbReference>
<dbReference type="SMART" id="SM00220">
    <property type="entry name" value="S_TKc"/>
    <property type="match status" value="1"/>
</dbReference>
<organism evidence="12 13">
    <name type="scientific">Paramecium sonneborni</name>
    <dbReference type="NCBI Taxonomy" id="65129"/>
    <lineage>
        <taxon>Eukaryota</taxon>
        <taxon>Sar</taxon>
        <taxon>Alveolata</taxon>
        <taxon>Ciliophora</taxon>
        <taxon>Intramacronucleata</taxon>
        <taxon>Oligohymenophorea</taxon>
        <taxon>Peniculida</taxon>
        <taxon>Parameciidae</taxon>
        <taxon>Paramecium</taxon>
    </lineage>
</organism>
<keyword evidence="5 7" id="KW-0067">ATP-binding</keyword>
<keyword evidence="13" id="KW-1185">Reference proteome</keyword>
<evidence type="ECO:0000256" key="2">
    <source>
        <dbReference type="ARBA" id="ARBA00022679"/>
    </source>
</evidence>
<protein>
    <recommendedName>
        <fullName evidence="11">Protein kinase domain-containing protein</fullName>
    </recommendedName>
</protein>
<dbReference type="PROSITE" id="PS00107">
    <property type="entry name" value="PROTEIN_KINASE_ATP"/>
    <property type="match status" value="1"/>
</dbReference>
<evidence type="ECO:0000256" key="7">
    <source>
        <dbReference type="PIRSR" id="PIRSR630616-2"/>
    </source>
</evidence>
<evidence type="ECO:0000256" key="8">
    <source>
        <dbReference type="PIRSR" id="PIRSR630616-3"/>
    </source>
</evidence>
<dbReference type="InterPro" id="IPR008271">
    <property type="entry name" value="Ser/Thr_kinase_AS"/>
</dbReference>
<dbReference type="Proteomes" id="UP000692954">
    <property type="component" value="Unassembled WGS sequence"/>
</dbReference>